<evidence type="ECO:0000313" key="2">
    <source>
        <dbReference type="Proteomes" id="UP000279372"/>
    </source>
</evidence>
<dbReference type="EMBL" id="RBQB01000242">
    <property type="protein sequence ID" value="RMO84975.1"/>
    <property type="molecule type" value="Genomic_DNA"/>
</dbReference>
<dbReference type="Gene3D" id="3.30.10.10">
    <property type="entry name" value="Trypsin Inhibitor V, subunit A"/>
    <property type="match status" value="1"/>
</dbReference>
<name>A0A3M3YTG3_9PSED</name>
<accession>A0A3M3YTG3</accession>
<evidence type="ECO:0000313" key="1">
    <source>
        <dbReference type="EMBL" id="RMO84975.1"/>
    </source>
</evidence>
<dbReference type="Proteomes" id="UP000279372">
    <property type="component" value="Unassembled WGS sequence"/>
</dbReference>
<protein>
    <submittedName>
        <fullName evidence="1">Putative Lipoprotein</fullName>
    </submittedName>
</protein>
<gene>
    <name evidence="1" type="ORF">ALQ33_101352</name>
</gene>
<proteinExistence type="predicted"/>
<dbReference type="AlphaFoldDB" id="A0A3M3YTG3"/>
<reference evidence="1 2" key="1">
    <citation type="submission" date="2018-08" db="EMBL/GenBank/DDBJ databases">
        <title>Recombination of ecologically and evolutionarily significant loci maintains genetic cohesion in the Pseudomonas syringae species complex.</title>
        <authorList>
            <person name="Dillon M."/>
            <person name="Thakur S."/>
            <person name="Almeida R.N.D."/>
            <person name="Weir B.S."/>
            <person name="Guttman D.S."/>
        </authorList>
    </citation>
    <scope>NUCLEOTIDE SEQUENCE [LARGE SCALE GENOMIC DNA]</scope>
    <source>
        <strain evidence="1 2">ICMP 8902</strain>
    </source>
</reference>
<comment type="caution">
    <text evidence="1">The sequence shown here is derived from an EMBL/GenBank/DDBJ whole genome shotgun (WGS) entry which is preliminary data.</text>
</comment>
<organism evidence="1 2">
    <name type="scientific">Pseudomonas syringae pv. philadelphi</name>
    <dbReference type="NCBI Taxonomy" id="251706"/>
    <lineage>
        <taxon>Bacteria</taxon>
        <taxon>Pseudomonadati</taxon>
        <taxon>Pseudomonadota</taxon>
        <taxon>Gammaproteobacteria</taxon>
        <taxon>Pseudomonadales</taxon>
        <taxon>Pseudomonadaceae</taxon>
        <taxon>Pseudomonas</taxon>
    </lineage>
</organism>
<sequence>MPRQTLAPDRSTGYRRPMAPGLQPTCFDAVGRGLEIFIGTGGCMPLKFATLGFVVVTSLLAGCSSTSTGSDSSAEAAPVKADAPASNVVPGRCDAALAQFAIGKPASIDLLQQVRTRSGSQDARILGPDDMVTLEYRSERVNVNTDASGKVTRINCG</sequence>
<dbReference type="PANTHER" id="PTHR39600">
    <property type="entry name" value="PEPTIDASE INHIBITOR I78 FAMILY PROTEIN"/>
    <property type="match status" value="1"/>
</dbReference>
<keyword evidence="1" id="KW-0449">Lipoprotein</keyword>
<dbReference type="PANTHER" id="PTHR39600:SF1">
    <property type="entry name" value="PEPTIDASE INHIBITOR I78 FAMILY PROTEIN"/>
    <property type="match status" value="1"/>
</dbReference>
<dbReference type="InterPro" id="IPR021719">
    <property type="entry name" value="Prot_inh_I78"/>
</dbReference>
<dbReference type="Pfam" id="PF11720">
    <property type="entry name" value="Inhibitor_I78"/>
    <property type="match status" value="1"/>
</dbReference>